<sequence length="129" mass="15192">MINEVPTVQKVEEELIEHYDDLKNINKVTYLGKSDNVTFCIETVNTKRYLLKRHMETNSKSVIESELLWLEELEANTNLKVQRPVSNINNQFISEIIDERTGNHSYWTLQVWIEGETLNRQPTDVELKN</sequence>
<dbReference type="EMBL" id="PDOE01000038">
    <property type="protein sequence ID" value="RKL64785.1"/>
    <property type="molecule type" value="Genomic_DNA"/>
</dbReference>
<dbReference type="AlphaFoldDB" id="A0A3A9KBS1"/>
<dbReference type="OrthoDB" id="4030632at2"/>
<proteinExistence type="predicted"/>
<dbReference type="Gene3D" id="3.30.200.20">
    <property type="entry name" value="Phosphorylase Kinase, domain 1"/>
    <property type="match status" value="1"/>
</dbReference>
<reference evidence="1 2" key="1">
    <citation type="submission" date="2017-10" db="EMBL/GenBank/DDBJ databases">
        <title>Bacillus sp. nov., a halophilic bacterium isolated from a Keqin Lake.</title>
        <authorList>
            <person name="Wang H."/>
        </authorList>
    </citation>
    <scope>NUCLEOTIDE SEQUENCE [LARGE SCALE GENOMIC DNA]</scope>
    <source>
        <strain evidence="1 2">KCTC 13187</strain>
    </source>
</reference>
<comment type="caution">
    <text evidence="1">The sequence shown here is derived from an EMBL/GenBank/DDBJ whole genome shotgun (WGS) entry which is preliminary data.</text>
</comment>
<organism evidence="1 2">
    <name type="scientific">Salipaludibacillus neizhouensis</name>
    <dbReference type="NCBI Taxonomy" id="885475"/>
    <lineage>
        <taxon>Bacteria</taxon>
        <taxon>Bacillati</taxon>
        <taxon>Bacillota</taxon>
        <taxon>Bacilli</taxon>
        <taxon>Bacillales</taxon>
        <taxon>Bacillaceae</taxon>
    </lineage>
</organism>
<dbReference type="RefSeq" id="WP_110935637.1">
    <property type="nucleotide sequence ID" value="NZ_KZ614146.1"/>
</dbReference>
<name>A0A3A9KBS1_9BACI</name>
<evidence type="ECO:0000313" key="1">
    <source>
        <dbReference type="EMBL" id="RKL64785.1"/>
    </source>
</evidence>
<gene>
    <name evidence="1" type="ORF">CR203_24395</name>
</gene>
<dbReference type="Proteomes" id="UP000281498">
    <property type="component" value="Unassembled WGS sequence"/>
</dbReference>
<dbReference type="SUPFAM" id="SSF56112">
    <property type="entry name" value="Protein kinase-like (PK-like)"/>
    <property type="match status" value="1"/>
</dbReference>
<evidence type="ECO:0000313" key="2">
    <source>
        <dbReference type="Proteomes" id="UP000281498"/>
    </source>
</evidence>
<evidence type="ECO:0008006" key="3">
    <source>
        <dbReference type="Google" id="ProtNLM"/>
    </source>
</evidence>
<keyword evidence="2" id="KW-1185">Reference proteome</keyword>
<dbReference type="InterPro" id="IPR011009">
    <property type="entry name" value="Kinase-like_dom_sf"/>
</dbReference>
<protein>
    <recommendedName>
        <fullName evidence="3">Aminoglycoside phosphotransferase domain-containing protein</fullName>
    </recommendedName>
</protein>
<accession>A0A3A9KBS1</accession>